<dbReference type="Proteomes" id="UP001642540">
    <property type="component" value="Unassembled WGS sequence"/>
</dbReference>
<keyword evidence="1" id="KW-0472">Membrane</keyword>
<feature type="transmembrane region" description="Helical" evidence="1">
    <location>
        <begin position="103"/>
        <end position="127"/>
    </location>
</feature>
<accession>A0ABP1S4C4</accession>
<proteinExistence type="predicted"/>
<reference evidence="2 3" key="1">
    <citation type="submission" date="2024-08" db="EMBL/GenBank/DDBJ databases">
        <authorList>
            <person name="Cucini C."/>
            <person name="Frati F."/>
        </authorList>
    </citation>
    <scope>NUCLEOTIDE SEQUENCE [LARGE SCALE GENOMIC DNA]</scope>
</reference>
<keyword evidence="3" id="KW-1185">Reference proteome</keyword>
<keyword evidence="1" id="KW-1133">Transmembrane helix</keyword>
<gene>
    <name evidence="2" type="ORF">ODALV1_LOCUS29670</name>
</gene>
<name>A0ABP1S4C4_9HEXA</name>
<evidence type="ECO:0000313" key="2">
    <source>
        <dbReference type="EMBL" id="CAL8143536.1"/>
    </source>
</evidence>
<dbReference type="EMBL" id="CAXLJM020000158">
    <property type="protein sequence ID" value="CAL8143536.1"/>
    <property type="molecule type" value="Genomic_DNA"/>
</dbReference>
<sequence>MEVTFLSSNPVLNKNLPTSNVYVTQYFIQFSQLSTLLVLLTVFKVITCEEIEMNAREGTRSRNSRRNCLTIIDNESLLLMLVAPLIVYIVLHSSAFNGFTFTPAWTIWLLLNIALAIISFAMIYLVLKKAAAVINSKFGQEPANFRTISLLWTMVVVDSLHVPTPDC</sequence>
<feature type="transmembrane region" description="Helical" evidence="1">
    <location>
        <begin position="26"/>
        <end position="47"/>
    </location>
</feature>
<comment type="caution">
    <text evidence="2">The sequence shown here is derived from an EMBL/GenBank/DDBJ whole genome shotgun (WGS) entry which is preliminary data.</text>
</comment>
<organism evidence="2 3">
    <name type="scientific">Orchesella dallaii</name>
    <dbReference type="NCBI Taxonomy" id="48710"/>
    <lineage>
        <taxon>Eukaryota</taxon>
        <taxon>Metazoa</taxon>
        <taxon>Ecdysozoa</taxon>
        <taxon>Arthropoda</taxon>
        <taxon>Hexapoda</taxon>
        <taxon>Collembola</taxon>
        <taxon>Entomobryomorpha</taxon>
        <taxon>Entomobryoidea</taxon>
        <taxon>Orchesellidae</taxon>
        <taxon>Orchesellinae</taxon>
        <taxon>Orchesella</taxon>
    </lineage>
</organism>
<feature type="transmembrane region" description="Helical" evidence="1">
    <location>
        <begin position="68"/>
        <end position="91"/>
    </location>
</feature>
<evidence type="ECO:0000256" key="1">
    <source>
        <dbReference type="SAM" id="Phobius"/>
    </source>
</evidence>
<evidence type="ECO:0000313" key="3">
    <source>
        <dbReference type="Proteomes" id="UP001642540"/>
    </source>
</evidence>
<protein>
    <submittedName>
        <fullName evidence="2">Uncharacterized protein</fullName>
    </submittedName>
</protein>
<keyword evidence="1" id="KW-0812">Transmembrane</keyword>